<comment type="caution">
    <text evidence="3">The sequence shown here is derived from an EMBL/GenBank/DDBJ whole genome shotgun (WGS) entry which is preliminary data.</text>
</comment>
<dbReference type="CDD" id="cd19941">
    <property type="entry name" value="TIL"/>
    <property type="match status" value="1"/>
</dbReference>
<protein>
    <recommendedName>
        <fullName evidence="5">Trypsin Inhibitor like cysteine rich domain protein</fullName>
    </recommendedName>
</protein>
<dbReference type="PANTHER" id="PTHR23259:SF73">
    <property type="entry name" value="TIL DOMAIN-CONTAINING PROTEIN"/>
    <property type="match status" value="1"/>
</dbReference>
<evidence type="ECO:0000313" key="4">
    <source>
        <dbReference type="Proteomes" id="UP001303046"/>
    </source>
</evidence>
<dbReference type="PANTHER" id="PTHR23259">
    <property type="entry name" value="RIDDLE"/>
    <property type="match status" value="1"/>
</dbReference>
<sequence length="192" mass="21801">MDQFLLQRRNVVEHVTPFAAPKIPNAWNIKGKQAATIQHVPWTRFFYCAPLGVNRLVSQQLKLARIPVVHLRANVDLEIAKWDIMDLVVLALNPTCAMVDIDCLPGYHCEDTSTGMKCAPDRACGLHEEFKKCANCEPTCERKQKPCANECLTPACQCVQGYVRHRGRCIKSENCEKFADYGKFSKRFFPNT</sequence>
<reference evidence="3 4" key="1">
    <citation type="submission" date="2023-08" db="EMBL/GenBank/DDBJ databases">
        <title>A Necator americanus chromosomal reference genome.</title>
        <authorList>
            <person name="Ilik V."/>
            <person name="Petrzelkova K.J."/>
            <person name="Pardy F."/>
            <person name="Fuh T."/>
            <person name="Niatou-Singa F.S."/>
            <person name="Gouil Q."/>
            <person name="Baker L."/>
            <person name="Ritchie M.E."/>
            <person name="Jex A.R."/>
            <person name="Gazzola D."/>
            <person name="Li H."/>
            <person name="Toshio Fujiwara R."/>
            <person name="Zhan B."/>
            <person name="Aroian R.V."/>
            <person name="Pafco B."/>
            <person name="Schwarz E.M."/>
        </authorList>
    </citation>
    <scope>NUCLEOTIDE SEQUENCE [LARGE SCALE GENOMIC DNA]</scope>
    <source>
        <strain evidence="3 4">Aroian</strain>
        <tissue evidence="3">Whole animal</tissue>
    </source>
</reference>
<evidence type="ECO:0000313" key="3">
    <source>
        <dbReference type="EMBL" id="KAK6757748.1"/>
    </source>
</evidence>
<proteinExistence type="predicted"/>
<gene>
    <name evidence="3" type="primary">Necator_chrV.g20312</name>
    <name evidence="3" type="ORF">RB195_015520</name>
</gene>
<organism evidence="3 4">
    <name type="scientific">Necator americanus</name>
    <name type="common">Human hookworm</name>
    <dbReference type="NCBI Taxonomy" id="51031"/>
    <lineage>
        <taxon>Eukaryota</taxon>
        <taxon>Metazoa</taxon>
        <taxon>Ecdysozoa</taxon>
        <taxon>Nematoda</taxon>
        <taxon>Chromadorea</taxon>
        <taxon>Rhabditida</taxon>
        <taxon>Rhabditina</taxon>
        <taxon>Rhabditomorpha</taxon>
        <taxon>Strongyloidea</taxon>
        <taxon>Ancylostomatidae</taxon>
        <taxon>Bunostominae</taxon>
        <taxon>Necator</taxon>
    </lineage>
</organism>
<dbReference type="InterPro" id="IPR036084">
    <property type="entry name" value="Ser_inhib-like_sf"/>
</dbReference>
<keyword evidence="1" id="KW-0646">Protease inhibitor</keyword>
<keyword evidence="4" id="KW-1185">Reference proteome</keyword>
<keyword evidence="1" id="KW-0722">Serine protease inhibitor</keyword>
<evidence type="ECO:0000256" key="2">
    <source>
        <dbReference type="ARBA" id="ARBA00023157"/>
    </source>
</evidence>
<accession>A0ABR1E5E6</accession>
<evidence type="ECO:0000256" key="1">
    <source>
        <dbReference type="ARBA" id="ARBA00022900"/>
    </source>
</evidence>
<evidence type="ECO:0008006" key="5">
    <source>
        <dbReference type="Google" id="ProtNLM"/>
    </source>
</evidence>
<keyword evidence="2" id="KW-1015">Disulfide bond</keyword>
<name>A0ABR1E5E6_NECAM</name>
<dbReference type="Gene3D" id="2.10.25.10">
    <property type="entry name" value="Laminin"/>
    <property type="match status" value="1"/>
</dbReference>
<dbReference type="SUPFAM" id="SSF57567">
    <property type="entry name" value="Serine protease inhibitors"/>
    <property type="match status" value="1"/>
</dbReference>
<dbReference type="Proteomes" id="UP001303046">
    <property type="component" value="Unassembled WGS sequence"/>
</dbReference>
<dbReference type="EMBL" id="JAVFWL010000005">
    <property type="protein sequence ID" value="KAK6757748.1"/>
    <property type="molecule type" value="Genomic_DNA"/>
</dbReference>
<dbReference type="InterPro" id="IPR051368">
    <property type="entry name" value="SerProtInhib-TIL_Domain"/>
</dbReference>